<feature type="active site" description="Proton donor" evidence="18">
    <location>
        <position position="514"/>
    </location>
</feature>
<dbReference type="AlphaFoldDB" id="A0A941AKE3"/>
<organism evidence="25 26">
    <name type="scientific">Microbispora oryzae</name>
    <dbReference type="NCBI Taxonomy" id="2806554"/>
    <lineage>
        <taxon>Bacteria</taxon>
        <taxon>Bacillati</taxon>
        <taxon>Actinomycetota</taxon>
        <taxon>Actinomycetes</taxon>
        <taxon>Streptosporangiales</taxon>
        <taxon>Streptosporangiaceae</taxon>
        <taxon>Microbispora</taxon>
    </lineage>
</organism>
<accession>A0A941AKE3</accession>
<feature type="binding site" evidence="20">
    <location>
        <position position="440"/>
    </location>
    <ligand>
        <name>Mg(2+)</name>
        <dbReference type="ChEBI" id="CHEBI:18420"/>
    </ligand>
</feature>
<evidence type="ECO:0000313" key="26">
    <source>
        <dbReference type="Proteomes" id="UP000674234"/>
    </source>
</evidence>
<dbReference type="Pfam" id="PF02896">
    <property type="entry name" value="PEP-utilizers_C"/>
    <property type="match status" value="1"/>
</dbReference>
<dbReference type="InterPro" id="IPR008731">
    <property type="entry name" value="PTS_EIN"/>
</dbReference>
<dbReference type="Pfam" id="PF05524">
    <property type="entry name" value="PEP-utilisers_N"/>
    <property type="match status" value="1"/>
</dbReference>
<comment type="catalytic activity">
    <reaction evidence="1 17">
        <text>L-histidyl-[protein] + phosphoenolpyruvate = N(pros)-phospho-L-histidyl-[protein] + pyruvate</text>
        <dbReference type="Rhea" id="RHEA:23880"/>
        <dbReference type="Rhea" id="RHEA-COMP:9745"/>
        <dbReference type="Rhea" id="RHEA-COMP:9746"/>
        <dbReference type="ChEBI" id="CHEBI:15361"/>
        <dbReference type="ChEBI" id="CHEBI:29979"/>
        <dbReference type="ChEBI" id="CHEBI:58702"/>
        <dbReference type="ChEBI" id="CHEBI:64837"/>
        <dbReference type="EC" id="2.7.3.9"/>
    </reaction>
</comment>
<feature type="domain" description="Phosphotransferase system enzyme I N-terminal" evidence="24">
    <location>
        <begin position="32"/>
        <end position="148"/>
    </location>
</feature>
<dbReference type="InterPro" id="IPR018274">
    <property type="entry name" value="PEP_util_AS"/>
</dbReference>
<feature type="binding site" evidence="19">
    <location>
        <begin position="463"/>
        <end position="464"/>
    </location>
    <ligand>
        <name>phosphoenolpyruvate</name>
        <dbReference type="ChEBI" id="CHEBI:58702"/>
    </ligand>
</feature>
<evidence type="ECO:0000256" key="8">
    <source>
        <dbReference type="ARBA" id="ARBA00022448"/>
    </source>
</evidence>
<dbReference type="InterPro" id="IPR000121">
    <property type="entry name" value="PEP_util_C"/>
</dbReference>
<sequence>MGGTGSGSTEPGDTRSGSTSPGDTAGPRVLSGTGVSPGTGYGPVYVVVGGIPEPDRRGRHDGDAAAERARAKDALERVAADLEARGARAGGEAEEVLFAQAMMARDPGLADEVSRLIGQGVSAARAVFEAFGGYRELLVAAGGYLGERAADLDDIRDRTVAVLTGLPMPGVPDHADEPFVLVARDLAPADTALLSKDVVAAFVTEQGGPTSHTAILARSMGVPAVVGCAGATTLPPGTPVLVDGGSGEVRPSPSAEEVGRARAAEEARRAVLSAATGPGATADGHPVPLLANIGGPRDLEAALAYGAEGVGLYRTEFLFLDRDTAPTAEEQEAAYRPVFEAFPGGRVVVRTLDAGADKPLAFLPPSEEEPNPALGERGVRMFRRHPGIMATQLAALAAAAEGTTAEVEVMAPMVATAAEAEWFAAACREAGLRRPGIMIEVPSAALRAADLAGAVEFFSIGTNDLTQYALAADRQVSAVAGLQNPWHPAVLDLVVLAASAAASASPQGKGCGVCGEAAADPALACVLVGLGVTSLSMGAPALPWVRAALGRHTLEQCAAAARAARSAVSAAGARDAARAELPGLAALAL</sequence>
<comment type="similarity">
    <text evidence="5 17">Belongs to the PEP-utilizing enzyme family.</text>
</comment>
<keyword evidence="11 17" id="KW-0808">Transferase</keyword>
<dbReference type="InterPro" id="IPR023151">
    <property type="entry name" value="PEP_util_CS"/>
</dbReference>
<dbReference type="GO" id="GO:0005737">
    <property type="term" value="C:cytoplasm"/>
    <property type="evidence" value="ECO:0007669"/>
    <property type="project" value="UniProtKB-SubCell"/>
</dbReference>
<feature type="domain" description="PEP-utilising enzyme C-terminal" evidence="23">
    <location>
        <begin position="278"/>
        <end position="550"/>
    </location>
</feature>
<dbReference type="InterPro" id="IPR006318">
    <property type="entry name" value="PTS_EI-like"/>
</dbReference>
<dbReference type="InterPro" id="IPR015813">
    <property type="entry name" value="Pyrv/PenolPyrv_kinase-like_dom"/>
</dbReference>
<feature type="binding site" evidence="19">
    <location>
        <position position="474"/>
    </location>
    <ligand>
        <name>phosphoenolpyruvate</name>
        <dbReference type="ChEBI" id="CHEBI:58702"/>
    </ligand>
</feature>
<evidence type="ECO:0000256" key="15">
    <source>
        <dbReference type="ARBA" id="ARBA00022842"/>
    </source>
</evidence>
<evidence type="ECO:0000256" key="14">
    <source>
        <dbReference type="ARBA" id="ARBA00022777"/>
    </source>
</evidence>
<evidence type="ECO:0000256" key="11">
    <source>
        <dbReference type="ARBA" id="ARBA00022679"/>
    </source>
</evidence>
<dbReference type="GO" id="GO:0046872">
    <property type="term" value="F:metal ion binding"/>
    <property type="evidence" value="ECO:0007669"/>
    <property type="project" value="UniProtKB-KW"/>
</dbReference>
<dbReference type="Gene3D" id="3.50.30.10">
    <property type="entry name" value="Phosphohistidine domain"/>
    <property type="match status" value="1"/>
</dbReference>
<dbReference type="InterPro" id="IPR036637">
    <property type="entry name" value="Phosphohistidine_dom_sf"/>
</dbReference>
<evidence type="ECO:0000256" key="7">
    <source>
        <dbReference type="ARBA" id="ARBA00016544"/>
    </source>
</evidence>
<dbReference type="Pfam" id="PF00391">
    <property type="entry name" value="PEP-utilizers"/>
    <property type="match status" value="1"/>
</dbReference>
<evidence type="ECO:0000256" key="20">
    <source>
        <dbReference type="PIRSR" id="PIRSR000732-3"/>
    </source>
</evidence>
<comment type="function">
    <text evidence="3 17">General (non sugar-specific) component of the phosphoenolpyruvate-dependent sugar phosphotransferase system (sugar PTS). This major carbohydrate active-transport system catalyzes the phosphorylation of incoming sugar substrates concomitantly with their translocation across the cell membrane. Enzyme I transfers the phosphoryl group from phosphoenolpyruvate (PEP) to the phosphoryl carrier protein (HPr).</text>
</comment>
<evidence type="ECO:0000256" key="16">
    <source>
        <dbReference type="ARBA" id="ARBA00033235"/>
    </source>
</evidence>
<evidence type="ECO:0000256" key="12">
    <source>
        <dbReference type="ARBA" id="ARBA00022683"/>
    </source>
</evidence>
<dbReference type="Gene3D" id="3.20.20.60">
    <property type="entry name" value="Phosphoenolpyruvate-binding domains"/>
    <property type="match status" value="1"/>
</dbReference>
<dbReference type="GO" id="GO:0008965">
    <property type="term" value="F:phosphoenolpyruvate-protein phosphotransferase activity"/>
    <property type="evidence" value="ECO:0007669"/>
    <property type="project" value="UniProtKB-EC"/>
</dbReference>
<keyword evidence="15 17" id="KW-0460">Magnesium</keyword>
<evidence type="ECO:0000259" key="22">
    <source>
        <dbReference type="Pfam" id="PF00391"/>
    </source>
</evidence>
<evidence type="ECO:0000256" key="6">
    <source>
        <dbReference type="ARBA" id="ARBA00012232"/>
    </source>
</evidence>
<dbReference type="SUPFAM" id="SSF47831">
    <property type="entry name" value="Enzyme I of the PEP:sugar phosphotransferase system HPr-binding (sub)domain"/>
    <property type="match status" value="1"/>
</dbReference>
<comment type="cofactor">
    <cofactor evidence="2 17 20">
        <name>Mg(2+)</name>
        <dbReference type="ChEBI" id="CHEBI:18420"/>
    </cofactor>
</comment>
<dbReference type="GO" id="GO:0009401">
    <property type="term" value="P:phosphoenolpyruvate-dependent sugar phosphotransferase system"/>
    <property type="evidence" value="ECO:0007669"/>
    <property type="project" value="UniProtKB-KW"/>
</dbReference>
<dbReference type="EMBL" id="JAFCNB010000010">
    <property type="protein sequence ID" value="MBP2706002.1"/>
    <property type="molecule type" value="Genomic_DNA"/>
</dbReference>
<feature type="binding site" evidence="19">
    <location>
        <position position="314"/>
    </location>
    <ligand>
        <name>phosphoenolpyruvate</name>
        <dbReference type="ChEBI" id="CHEBI:58702"/>
    </ligand>
</feature>
<evidence type="ECO:0000256" key="9">
    <source>
        <dbReference type="ARBA" id="ARBA00022490"/>
    </source>
</evidence>
<feature type="binding site" evidence="19">
    <location>
        <position position="350"/>
    </location>
    <ligand>
        <name>phosphoenolpyruvate</name>
        <dbReference type="ChEBI" id="CHEBI:58702"/>
    </ligand>
</feature>
<dbReference type="InterPro" id="IPR036618">
    <property type="entry name" value="PtsI_HPr-bd_sf"/>
</dbReference>
<dbReference type="InterPro" id="IPR050499">
    <property type="entry name" value="PEP-utilizing_PTS_enzyme"/>
</dbReference>
<dbReference type="SUPFAM" id="SSF52009">
    <property type="entry name" value="Phosphohistidine domain"/>
    <property type="match status" value="1"/>
</dbReference>
<keyword evidence="13 17" id="KW-0479">Metal-binding</keyword>
<evidence type="ECO:0000256" key="3">
    <source>
        <dbReference type="ARBA" id="ARBA00002728"/>
    </source>
</evidence>
<keyword evidence="8 17" id="KW-0813">Transport</keyword>
<dbReference type="PANTHER" id="PTHR46244">
    <property type="entry name" value="PHOSPHOENOLPYRUVATE-PROTEIN PHOSPHOTRANSFERASE"/>
    <property type="match status" value="1"/>
</dbReference>
<dbReference type="NCBIfam" id="TIGR01417">
    <property type="entry name" value="PTS_I_fam"/>
    <property type="match status" value="1"/>
</dbReference>
<dbReference type="EC" id="2.7.3.9" evidence="6 17"/>
<evidence type="ECO:0000256" key="13">
    <source>
        <dbReference type="ARBA" id="ARBA00022723"/>
    </source>
</evidence>
<dbReference type="PIRSF" id="PIRSF000732">
    <property type="entry name" value="PTS_enzyme_I"/>
    <property type="match status" value="1"/>
</dbReference>
<evidence type="ECO:0000256" key="4">
    <source>
        <dbReference type="ARBA" id="ARBA00004496"/>
    </source>
</evidence>
<proteinExistence type="inferred from homology"/>
<evidence type="ECO:0000313" key="25">
    <source>
        <dbReference type="EMBL" id="MBP2706002.1"/>
    </source>
</evidence>
<evidence type="ECO:0000259" key="23">
    <source>
        <dbReference type="Pfam" id="PF02896"/>
    </source>
</evidence>
<feature type="compositionally biased region" description="Polar residues" evidence="21">
    <location>
        <begin position="7"/>
        <end position="22"/>
    </location>
</feature>
<dbReference type="Gene3D" id="1.10.274.10">
    <property type="entry name" value="PtsI, HPr-binding domain"/>
    <property type="match status" value="1"/>
</dbReference>
<keyword evidence="10 17" id="KW-0762">Sugar transport</keyword>
<dbReference type="InterPro" id="IPR040442">
    <property type="entry name" value="Pyrv_kinase-like_dom_sf"/>
</dbReference>
<evidence type="ECO:0000259" key="24">
    <source>
        <dbReference type="Pfam" id="PF05524"/>
    </source>
</evidence>
<keyword evidence="9 17" id="KW-0963">Cytoplasm</keyword>
<gene>
    <name evidence="25" type="primary">ptsP</name>
    <name evidence="25" type="ORF">JOL79_19525</name>
</gene>
<dbReference type="PROSITE" id="PS00742">
    <property type="entry name" value="PEP_ENZYMES_2"/>
    <property type="match status" value="1"/>
</dbReference>
<name>A0A941AKE3_9ACTN</name>
<keyword evidence="14 17" id="KW-0418">Kinase</keyword>
<evidence type="ECO:0000256" key="1">
    <source>
        <dbReference type="ARBA" id="ARBA00000683"/>
    </source>
</evidence>
<protein>
    <recommendedName>
        <fullName evidence="7 17">Phosphoenolpyruvate-protein phosphotransferase</fullName>
        <ecNumber evidence="6 17">2.7.3.9</ecNumber>
    </recommendedName>
    <alternativeName>
        <fullName evidence="16 17">Phosphotransferase system, enzyme I</fullName>
    </alternativeName>
</protein>
<evidence type="ECO:0000256" key="21">
    <source>
        <dbReference type="SAM" id="MobiDB-lite"/>
    </source>
</evidence>
<evidence type="ECO:0000256" key="17">
    <source>
        <dbReference type="PIRNR" id="PIRNR000732"/>
    </source>
</evidence>
<evidence type="ECO:0000256" key="2">
    <source>
        <dbReference type="ARBA" id="ARBA00001946"/>
    </source>
</evidence>
<feature type="domain" description="PEP-utilising enzyme mobile" evidence="22">
    <location>
        <begin position="177"/>
        <end position="247"/>
    </location>
</feature>
<feature type="binding site" evidence="20">
    <location>
        <position position="464"/>
    </location>
    <ligand>
        <name>Mg(2+)</name>
        <dbReference type="ChEBI" id="CHEBI:18420"/>
    </ligand>
</feature>
<dbReference type="PROSITE" id="PS00370">
    <property type="entry name" value="PEP_ENZYMES_PHOS_SITE"/>
    <property type="match status" value="1"/>
</dbReference>
<dbReference type="GO" id="GO:0016301">
    <property type="term" value="F:kinase activity"/>
    <property type="evidence" value="ECO:0007669"/>
    <property type="project" value="UniProtKB-KW"/>
</dbReference>
<keyword evidence="26" id="KW-1185">Reference proteome</keyword>
<dbReference type="InterPro" id="IPR024692">
    <property type="entry name" value="PTS_EI"/>
</dbReference>
<evidence type="ECO:0000256" key="18">
    <source>
        <dbReference type="PIRSR" id="PIRSR000732-1"/>
    </source>
</evidence>
<comment type="subcellular location">
    <subcellularLocation>
        <location evidence="4 17">Cytoplasm</location>
    </subcellularLocation>
</comment>
<evidence type="ECO:0000256" key="5">
    <source>
        <dbReference type="ARBA" id="ARBA00007837"/>
    </source>
</evidence>
<dbReference type="SUPFAM" id="SSF51621">
    <property type="entry name" value="Phosphoenolpyruvate/pyruvate domain"/>
    <property type="match status" value="1"/>
</dbReference>
<keyword evidence="12 17" id="KW-0598">Phosphotransferase system</keyword>
<comment type="caution">
    <text evidence="25">The sequence shown here is derived from an EMBL/GenBank/DDBJ whole genome shotgun (WGS) entry which is preliminary data.</text>
</comment>
<dbReference type="InterPro" id="IPR008279">
    <property type="entry name" value="PEP-util_enz_mobile_dom"/>
</dbReference>
<dbReference type="PRINTS" id="PR01736">
    <property type="entry name" value="PHPHTRNFRASE"/>
</dbReference>
<evidence type="ECO:0000256" key="10">
    <source>
        <dbReference type="ARBA" id="ARBA00022597"/>
    </source>
</evidence>
<feature type="active site" description="Tele-phosphohistidine intermediate" evidence="18">
    <location>
        <position position="212"/>
    </location>
</feature>
<evidence type="ECO:0000256" key="19">
    <source>
        <dbReference type="PIRSR" id="PIRSR000732-2"/>
    </source>
</evidence>
<reference evidence="25" key="1">
    <citation type="submission" date="2021-02" db="EMBL/GenBank/DDBJ databases">
        <title>Draft genome sequence of Microbispora sp. RL4-1S isolated from rice leaves in Thailand.</title>
        <authorList>
            <person name="Muangham S."/>
            <person name="Duangmal K."/>
        </authorList>
    </citation>
    <scope>NUCLEOTIDE SEQUENCE</scope>
    <source>
        <strain evidence="25">RL4-1S</strain>
    </source>
</reference>
<dbReference type="PANTHER" id="PTHR46244:SF3">
    <property type="entry name" value="PHOSPHOENOLPYRUVATE-PROTEIN PHOSPHOTRANSFERASE"/>
    <property type="match status" value="1"/>
</dbReference>
<dbReference type="Proteomes" id="UP000674234">
    <property type="component" value="Unassembled WGS sequence"/>
</dbReference>
<feature type="region of interest" description="Disordered" evidence="21">
    <location>
        <begin position="1"/>
        <end position="40"/>
    </location>
</feature>